<feature type="domain" description="O-GlcNAc transferase C-terminal" evidence="9">
    <location>
        <begin position="385"/>
        <end position="548"/>
    </location>
</feature>
<sequence length="766" mass="85783">MSTKIQELIGEAISLYQNGFIAEAEETLLKVLKAQKNNLPAFEILGLIKATSGDHLEAAKYLKKAVQINPNNFSTRYNLAKALADCNEHLESLPHHERAVKLAPLNVDAWINYGKTLSILGKNEGALGAFNEAMELNPQHVEASLNKGIASRRMNLIDEALLEFSSVLKYEPNNYLAILNIGLSFLVKKQYPESLSYLDKAYLLNSLDITLLLAKGQALFESKRYEDAILIAEEILKIDLKSCEALSNIGSALNELNRLEDAISYFDKALALDPMQAEAYSNKGLAYLKLKRLSESLKSYNKAHQINPNIDFLLGSKLNIKMLIGDRNNIEKETTSLIQALAESKRVTAPFGIMSLIDSPSAHLQAASIWAKTNAHIQELVITRKNRLIGNGKIKLAYISADFKNHPVSHLTAELFELHNRDKFETYAISLAKVNGHDAIRKRLENAFDHFIDVEDKSDLEIAEFCRNLGIDIAIDLGGYTEGARIDIFKFRAAPIQVNYLGYPGSLGTNSFDYIIADKIVIPEQARIFFTEKIAYLPHCYMVDDSKRLPSASPASREEFGLPENAFVFCCFNNSYKLNTHVIQTWSNILNAVAGSVLWLSENNLTFQQNLIAEFAQYGVESSRIIFAKRMEFISDHLGRHQLADLFLDTHPFNAHTTAIDSLKSGLPLITILGDSFPARVASSLLTTLSLPELITNNFQEYEELAIHLGNNPSKVIFLKEKLASHLPISPLFNTKLFAFNLESLLIEMQRRYENNEPVSHIFTSP</sequence>
<dbReference type="GO" id="GO:0097363">
    <property type="term" value="F:protein O-acetylglucosaminyltransferase activity"/>
    <property type="evidence" value="ECO:0007669"/>
    <property type="project" value="UniProtKB-EC"/>
</dbReference>
<name>A0A6M9PCL3_9BURK</name>
<evidence type="ECO:0000256" key="6">
    <source>
        <dbReference type="ARBA" id="ARBA00022737"/>
    </source>
</evidence>
<dbReference type="AlphaFoldDB" id="A0A6M9PCL3"/>
<dbReference type="InterPro" id="IPR019734">
    <property type="entry name" value="TPR_rpt"/>
</dbReference>
<dbReference type="SMART" id="SM00028">
    <property type="entry name" value="TPR"/>
    <property type="match status" value="9"/>
</dbReference>
<keyword evidence="4" id="KW-0328">Glycosyltransferase</keyword>
<dbReference type="RefSeq" id="WP_173959434.1">
    <property type="nucleotide sequence ID" value="NZ_CBCSCC010000001.1"/>
</dbReference>
<feature type="repeat" description="TPR" evidence="8">
    <location>
        <begin position="243"/>
        <end position="276"/>
    </location>
</feature>
<dbReference type="UniPathway" id="UPA00378"/>
<dbReference type="EC" id="2.4.1.255" evidence="3"/>
<dbReference type="Pfam" id="PF13844">
    <property type="entry name" value="Glyco_transf_41"/>
    <property type="match status" value="2"/>
</dbReference>
<dbReference type="Gene3D" id="1.25.40.10">
    <property type="entry name" value="Tetratricopeptide repeat domain"/>
    <property type="match status" value="3"/>
</dbReference>
<keyword evidence="11" id="KW-1185">Reference proteome</keyword>
<evidence type="ECO:0000256" key="3">
    <source>
        <dbReference type="ARBA" id="ARBA00011970"/>
    </source>
</evidence>
<feature type="domain" description="O-GlcNAc transferase C-terminal" evidence="9">
    <location>
        <begin position="555"/>
        <end position="741"/>
    </location>
</feature>
<evidence type="ECO:0000313" key="11">
    <source>
        <dbReference type="Proteomes" id="UP000501090"/>
    </source>
</evidence>
<evidence type="ECO:0000256" key="2">
    <source>
        <dbReference type="ARBA" id="ARBA00005386"/>
    </source>
</evidence>
<comment type="similarity">
    <text evidence="2">Belongs to the glycosyltransferase 41 family. O-GlcNAc transferase subfamily.</text>
</comment>
<dbReference type="EMBL" id="CP028940">
    <property type="protein sequence ID" value="QKM59664.1"/>
    <property type="molecule type" value="Genomic_DNA"/>
</dbReference>
<protein>
    <recommendedName>
        <fullName evidence="3">protein O-GlcNAc transferase</fullName>
        <ecNumber evidence="3">2.4.1.255</ecNumber>
    </recommendedName>
</protein>
<evidence type="ECO:0000256" key="7">
    <source>
        <dbReference type="ARBA" id="ARBA00022803"/>
    </source>
</evidence>
<keyword evidence="6" id="KW-0677">Repeat</keyword>
<evidence type="ECO:0000256" key="1">
    <source>
        <dbReference type="ARBA" id="ARBA00004922"/>
    </source>
</evidence>
<dbReference type="Gene3D" id="3.40.50.2000">
    <property type="entry name" value="Glycogen Phosphorylase B"/>
    <property type="match status" value="1"/>
</dbReference>
<evidence type="ECO:0000259" key="9">
    <source>
        <dbReference type="Pfam" id="PF13844"/>
    </source>
</evidence>
<dbReference type="PANTHER" id="PTHR44366:SF1">
    <property type="entry name" value="UDP-N-ACETYLGLUCOSAMINE--PEPTIDE N-ACETYLGLUCOSAMINYLTRANSFERASE 110 KDA SUBUNIT"/>
    <property type="match status" value="1"/>
</dbReference>
<feature type="repeat" description="TPR" evidence="8">
    <location>
        <begin position="277"/>
        <end position="310"/>
    </location>
</feature>
<feature type="repeat" description="TPR" evidence="8">
    <location>
        <begin position="39"/>
        <end position="72"/>
    </location>
</feature>
<dbReference type="Proteomes" id="UP000501090">
    <property type="component" value="Chromosome"/>
</dbReference>
<feature type="repeat" description="TPR" evidence="8">
    <location>
        <begin position="141"/>
        <end position="174"/>
    </location>
</feature>
<comment type="pathway">
    <text evidence="1">Protein modification; protein glycosylation.</text>
</comment>
<evidence type="ECO:0000313" key="10">
    <source>
        <dbReference type="EMBL" id="QKM59664.1"/>
    </source>
</evidence>
<dbReference type="Pfam" id="PF13432">
    <property type="entry name" value="TPR_16"/>
    <property type="match status" value="3"/>
</dbReference>
<keyword evidence="5" id="KW-0808">Transferase</keyword>
<evidence type="ECO:0000256" key="8">
    <source>
        <dbReference type="PROSITE-ProRule" id="PRU00339"/>
    </source>
</evidence>
<accession>A0A6M9PCL3</accession>
<gene>
    <name evidence="10" type="ORF">DN92_00625</name>
</gene>
<evidence type="ECO:0000256" key="5">
    <source>
        <dbReference type="ARBA" id="ARBA00022679"/>
    </source>
</evidence>
<dbReference type="InterPro" id="IPR029489">
    <property type="entry name" value="OGT/SEC/SPY_C"/>
</dbReference>
<dbReference type="GO" id="GO:0006493">
    <property type="term" value="P:protein O-linked glycosylation"/>
    <property type="evidence" value="ECO:0007669"/>
    <property type="project" value="InterPro"/>
</dbReference>
<organism evidence="10 11">
    <name type="scientific">Polynucleobacter arcticus</name>
    <dbReference type="NCBI Taxonomy" id="1743165"/>
    <lineage>
        <taxon>Bacteria</taxon>
        <taxon>Pseudomonadati</taxon>
        <taxon>Pseudomonadota</taxon>
        <taxon>Betaproteobacteria</taxon>
        <taxon>Burkholderiales</taxon>
        <taxon>Burkholderiaceae</taxon>
        <taxon>Polynucleobacter</taxon>
    </lineage>
</organism>
<dbReference type="PANTHER" id="PTHR44366">
    <property type="entry name" value="UDP-N-ACETYLGLUCOSAMINE--PEPTIDE N-ACETYLGLUCOSAMINYLTRANSFERASE 110 KDA SUBUNIT"/>
    <property type="match status" value="1"/>
</dbReference>
<proteinExistence type="inferred from homology"/>
<dbReference type="PROSITE" id="PS50293">
    <property type="entry name" value="TPR_REGION"/>
    <property type="match status" value="2"/>
</dbReference>
<dbReference type="KEGG" id="pard:DN92_00625"/>
<dbReference type="InterPro" id="IPR037919">
    <property type="entry name" value="OGT"/>
</dbReference>
<keyword evidence="7 8" id="KW-0802">TPR repeat</keyword>
<dbReference type="SUPFAM" id="SSF48452">
    <property type="entry name" value="TPR-like"/>
    <property type="match status" value="2"/>
</dbReference>
<evidence type="ECO:0000256" key="4">
    <source>
        <dbReference type="ARBA" id="ARBA00022676"/>
    </source>
</evidence>
<dbReference type="Pfam" id="PF00515">
    <property type="entry name" value="TPR_1"/>
    <property type="match status" value="2"/>
</dbReference>
<dbReference type="PROSITE" id="PS50005">
    <property type="entry name" value="TPR"/>
    <property type="match status" value="5"/>
</dbReference>
<reference evidence="10 11" key="1">
    <citation type="submission" date="2018-04" db="EMBL/GenBank/DDBJ databases">
        <title>Polynucleobacter sp. UK-Long2-W17 genome.</title>
        <authorList>
            <person name="Hahn M.W."/>
        </authorList>
    </citation>
    <scope>NUCLEOTIDE SEQUENCE [LARGE SCALE GENOMIC DNA]</scope>
    <source>
        <strain evidence="10 11">UK-Long2-W17</strain>
    </source>
</reference>
<dbReference type="InterPro" id="IPR011990">
    <property type="entry name" value="TPR-like_helical_dom_sf"/>
</dbReference>
<dbReference type="Gene3D" id="3.40.50.11380">
    <property type="match status" value="1"/>
</dbReference>
<feature type="repeat" description="TPR" evidence="8">
    <location>
        <begin position="107"/>
        <end position="140"/>
    </location>
</feature>